<reference evidence="1" key="1">
    <citation type="submission" date="2020-05" db="EMBL/GenBank/DDBJ databases">
        <title>Mycena genomes resolve the evolution of fungal bioluminescence.</title>
        <authorList>
            <person name="Tsai I.J."/>
        </authorList>
    </citation>
    <scope>NUCLEOTIDE SEQUENCE</scope>
    <source>
        <strain evidence="1">171206Taipei</strain>
    </source>
</reference>
<proteinExistence type="predicted"/>
<sequence length="113" mass="12215">MQNPIGLVLQHLLHVFRTKMHPVSAFPLGVSYITTVGMATQVRPSIAPSLPPLSIPTSAAASLSTLATNLENGDTSTPKTLMHMNGLFLVFSTSNILPATYSYHLNRPHHRNG</sequence>
<evidence type="ECO:0000313" key="1">
    <source>
        <dbReference type="EMBL" id="KAF7290145.1"/>
    </source>
</evidence>
<dbReference type="Proteomes" id="UP000636479">
    <property type="component" value="Unassembled WGS sequence"/>
</dbReference>
<comment type="caution">
    <text evidence="1">The sequence shown here is derived from an EMBL/GenBank/DDBJ whole genome shotgun (WGS) entry which is preliminary data.</text>
</comment>
<gene>
    <name evidence="1" type="ORF">MIND_01327700</name>
</gene>
<dbReference type="GeneID" id="59352243"/>
<keyword evidence="2" id="KW-1185">Reference proteome</keyword>
<dbReference type="EMBL" id="JACAZF010000015">
    <property type="protein sequence ID" value="KAF7290145.1"/>
    <property type="molecule type" value="Genomic_DNA"/>
</dbReference>
<accession>A0A8H6S0T1</accession>
<dbReference type="RefSeq" id="XP_037213723.1">
    <property type="nucleotide sequence ID" value="XM_037369727.1"/>
</dbReference>
<protein>
    <submittedName>
        <fullName evidence="1">Uncharacterized protein</fullName>
    </submittedName>
</protein>
<name>A0A8H6S0T1_9AGAR</name>
<organism evidence="1 2">
    <name type="scientific">Mycena indigotica</name>
    <dbReference type="NCBI Taxonomy" id="2126181"/>
    <lineage>
        <taxon>Eukaryota</taxon>
        <taxon>Fungi</taxon>
        <taxon>Dikarya</taxon>
        <taxon>Basidiomycota</taxon>
        <taxon>Agaricomycotina</taxon>
        <taxon>Agaricomycetes</taxon>
        <taxon>Agaricomycetidae</taxon>
        <taxon>Agaricales</taxon>
        <taxon>Marasmiineae</taxon>
        <taxon>Mycenaceae</taxon>
        <taxon>Mycena</taxon>
    </lineage>
</organism>
<evidence type="ECO:0000313" key="2">
    <source>
        <dbReference type="Proteomes" id="UP000636479"/>
    </source>
</evidence>
<dbReference type="AlphaFoldDB" id="A0A8H6S0T1"/>